<keyword evidence="6 8" id="KW-1133">Transmembrane helix</keyword>
<accession>A0A9Q3WL36</accession>
<dbReference type="GO" id="GO:0005886">
    <property type="term" value="C:plasma membrane"/>
    <property type="evidence" value="ECO:0007669"/>
    <property type="project" value="UniProtKB-SubCell"/>
</dbReference>
<dbReference type="PANTHER" id="PTHR30269:SF37">
    <property type="entry name" value="MEMBRANE TRANSPORTER PROTEIN"/>
    <property type="match status" value="1"/>
</dbReference>
<evidence type="ECO:0000256" key="5">
    <source>
        <dbReference type="ARBA" id="ARBA00022692"/>
    </source>
</evidence>
<feature type="transmembrane region" description="Helical" evidence="8">
    <location>
        <begin position="171"/>
        <end position="193"/>
    </location>
</feature>
<dbReference type="Pfam" id="PF01925">
    <property type="entry name" value="TauE"/>
    <property type="match status" value="1"/>
</dbReference>
<organism evidence="9 10">
    <name type="scientific">Ruegeria pomeroyi</name>
    <dbReference type="NCBI Taxonomy" id="89184"/>
    <lineage>
        <taxon>Bacteria</taxon>
        <taxon>Pseudomonadati</taxon>
        <taxon>Pseudomonadota</taxon>
        <taxon>Alphaproteobacteria</taxon>
        <taxon>Rhodobacterales</taxon>
        <taxon>Roseobacteraceae</taxon>
        <taxon>Ruegeria</taxon>
    </lineage>
</organism>
<feature type="transmembrane region" description="Helical" evidence="8">
    <location>
        <begin position="45"/>
        <end position="63"/>
    </location>
</feature>
<feature type="transmembrane region" description="Helical" evidence="8">
    <location>
        <begin position="100"/>
        <end position="118"/>
    </location>
</feature>
<feature type="transmembrane region" description="Helical" evidence="8">
    <location>
        <begin position="130"/>
        <end position="151"/>
    </location>
</feature>
<evidence type="ECO:0000256" key="4">
    <source>
        <dbReference type="ARBA" id="ARBA00022475"/>
    </source>
</evidence>
<keyword evidence="4 8" id="KW-1003">Cell membrane</keyword>
<dbReference type="RefSeq" id="WP_234219690.1">
    <property type="nucleotide sequence ID" value="NZ_JAGQAF010000005.1"/>
</dbReference>
<evidence type="ECO:0000256" key="6">
    <source>
        <dbReference type="ARBA" id="ARBA00022989"/>
    </source>
</evidence>
<gene>
    <name evidence="9" type="ORF">KBY27_10070</name>
</gene>
<dbReference type="AlphaFoldDB" id="A0A9Q3WL36"/>
<dbReference type="PANTHER" id="PTHR30269">
    <property type="entry name" value="TRANSMEMBRANE PROTEIN YFCA"/>
    <property type="match status" value="1"/>
</dbReference>
<evidence type="ECO:0000313" key="10">
    <source>
        <dbReference type="Proteomes" id="UP000813672"/>
    </source>
</evidence>
<comment type="subcellular location">
    <subcellularLocation>
        <location evidence="1 8">Cell membrane</location>
        <topology evidence="1 8">Multi-pass membrane protein</topology>
    </subcellularLocation>
</comment>
<evidence type="ECO:0000256" key="2">
    <source>
        <dbReference type="ARBA" id="ARBA00009142"/>
    </source>
</evidence>
<sequence length="251" mass="26729">MLEPDIGFFAVTIPAVIFAGISKGGFGSGVAFASASILAIYLDPGQALALMLPLLMLIDLATLKPYWRRWSGPDARLLILGGLPGVALGALLYHATDADLLRLLIGGISLAFVAWQMARGRGWVREFTSRLPPMAGLLAGTVAGFTSFVSHAGGPPAAVYLLSQRLGKTEFQATTVLTFWALNIAKFIPYAWLGMFTLDTARAGLLLAPFALLGAWLGVKAHHLVPERAFFALAHVMLTLTGVKLIWDALG</sequence>
<comment type="caution">
    <text evidence="9">The sequence shown here is derived from an EMBL/GenBank/DDBJ whole genome shotgun (WGS) entry which is preliminary data.</text>
</comment>
<evidence type="ECO:0000256" key="3">
    <source>
        <dbReference type="ARBA" id="ARBA00022448"/>
    </source>
</evidence>
<dbReference type="EMBL" id="JAGQAF010000005">
    <property type="protein sequence ID" value="MCE8537805.1"/>
    <property type="molecule type" value="Genomic_DNA"/>
</dbReference>
<evidence type="ECO:0000313" key="9">
    <source>
        <dbReference type="EMBL" id="MCE8537805.1"/>
    </source>
</evidence>
<evidence type="ECO:0000256" key="7">
    <source>
        <dbReference type="ARBA" id="ARBA00023136"/>
    </source>
</evidence>
<feature type="transmembrane region" description="Helical" evidence="8">
    <location>
        <begin position="75"/>
        <end position="94"/>
    </location>
</feature>
<keyword evidence="7 8" id="KW-0472">Membrane</keyword>
<evidence type="ECO:0000256" key="1">
    <source>
        <dbReference type="ARBA" id="ARBA00004651"/>
    </source>
</evidence>
<keyword evidence="3" id="KW-0813">Transport</keyword>
<comment type="similarity">
    <text evidence="2 8">Belongs to the 4-toluene sulfonate uptake permease (TSUP) (TC 2.A.102) family.</text>
</comment>
<dbReference type="InterPro" id="IPR052017">
    <property type="entry name" value="TSUP"/>
</dbReference>
<proteinExistence type="inferred from homology"/>
<keyword evidence="5 8" id="KW-0812">Transmembrane</keyword>
<feature type="transmembrane region" description="Helical" evidence="8">
    <location>
        <begin position="205"/>
        <end position="223"/>
    </location>
</feature>
<protein>
    <recommendedName>
        <fullName evidence="8">Probable membrane transporter protein</fullName>
    </recommendedName>
</protein>
<reference evidence="9" key="1">
    <citation type="journal article" date="2021" name="Environ. Microbiol.">
        <title>Cryptic niche differentiation of novel sediment ecotypes of Rugeria pomeroyi correlates with nitrate respiration.</title>
        <authorList>
            <person name="Lin X."/>
            <person name="McNichol J."/>
            <person name="Chu X."/>
            <person name="Qian Y."/>
            <person name="Luo H."/>
        </authorList>
    </citation>
    <scope>NUCLEOTIDE SEQUENCE</scope>
    <source>
        <strain evidence="9">SZCCDBB064</strain>
    </source>
</reference>
<name>A0A9Q3WL36_9RHOB</name>
<feature type="transmembrane region" description="Helical" evidence="8">
    <location>
        <begin position="229"/>
        <end position="247"/>
    </location>
</feature>
<evidence type="ECO:0000256" key="8">
    <source>
        <dbReference type="RuleBase" id="RU363041"/>
    </source>
</evidence>
<dbReference type="InterPro" id="IPR002781">
    <property type="entry name" value="TM_pro_TauE-like"/>
</dbReference>
<dbReference type="Proteomes" id="UP000813672">
    <property type="component" value="Unassembled WGS sequence"/>
</dbReference>